<dbReference type="Gene3D" id="2.60.40.1180">
    <property type="entry name" value="Golgi alpha-mannosidase II"/>
    <property type="match status" value="1"/>
</dbReference>
<dbReference type="Proteomes" id="UP000799767">
    <property type="component" value="Unassembled WGS sequence"/>
</dbReference>
<dbReference type="SUPFAM" id="SSF51011">
    <property type="entry name" value="Glycosyl hydrolase domain"/>
    <property type="match status" value="1"/>
</dbReference>
<dbReference type="Gene3D" id="3.20.20.80">
    <property type="entry name" value="Glycosidases"/>
    <property type="match status" value="1"/>
</dbReference>
<evidence type="ECO:0000256" key="4">
    <source>
        <dbReference type="ARBA" id="ARBA00022801"/>
    </source>
</evidence>
<dbReference type="AlphaFoldDB" id="A0A6A6Q0L2"/>
<dbReference type="InterPro" id="IPR017853">
    <property type="entry name" value="GH"/>
</dbReference>
<evidence type="ECO:0000256" key="3">
    <source>
        <dbReference type="ARBA" id="ARBA00022723"/>
    </source>
</evidence>
<evidence type="ECO:0000313" key="8">
    <source>
        <dbReference type="EMBL" id="KAF2485822.1"/>
    </source>
</evidence>
<dbReference type="Gene3D" id="2.40.30.140">
    <property type="match status" value="1"/>
</dbReference>
<organism evidence="8 9">
    <name type="scientific">Neohortaea acidophila</name>
    <dbReference type="NCBI Taxonomy" id="245834"/>
    <lineage>
        <taxon>Eukaryota</taxon>
        <taxon>Fungi</taxon>
        <taxon>Dikarya</taxon>
        <taxon>Ascomycota</taxon>
        <taxon>Pezizomycotina</taxon>
        <taxon>Dothideomycetes</taxon>
        <taxon>Dothideomycetidae</taxon>
        <taxon>Mycosphaerellales</taxon>
        <taxon>Teratosphaeriaceae</taxon>
        <taxon>Neohortaea</taxon>
    </lineage>
</organism>
<dbReference type="GO" id="GO:0005975">
    <property type="term" value="P:carbohydrate metabolic process"/>
    <property type="evidence" value="ECO:0007669"/>
    <property type="project" value="InterPro"/>
</dbReference>
<comment type="cofactor">
    <cofactor evidence="1">
        <name>Ca(2+)</name>
        <dbReference type="ChEBI" id="CHEBI:29108"/>
    </cofactor>
</comment>
<reference evidence="8" key="1">
    <citation type="journal article" date="2020" name="Stud. Mycol.">
        <title>101 Dothideomycetes genomes: a test case for predicting lifestyles and emergence of pathogens.</title>
        <authorList>
            <person name="Haridas S."/>
            <person name="Albert R."/>
            <person name="Binder M."/>
            <person name="Bloem J."/>
            <person name="Labutti K."/>
            <person name="Salamov A."/>
            <person name="Andreopoulos B."/>
            <person name="Baker S."/>
            <person name="Barry K."/>
            <person name="Bills G."/>
            <person name="Bluhm B."/>
            <person name="Cannon C."/>
            <person name="Castanera R."/>
            <person name="Culley D."/>
            <person name="Daum C."/>
            <person name="Ezra D."/>
            <person name="Gonzalez J."/>
            <person name="Henrissat B."/>
            <person name="Kuo A."/>
            <person name="Liang C."/>
            <person name="Lipzen A."/>
            <person name="Lutzoni F."/>
            <person name="Magnuson J."/>
            <person name="Mondo S."/>
            <person name="Nolan M."/>
            <person name="Ohm R."/>
            <person name="Pangilinan J."/>
            <person name="Park H.-J."/>
            <person name="Ramirez L."/>
            <person name="Alfaro M."/>
            <person name="Sun H."/>
            <person name="Tritt A."/>
            <person name="Yoshinaga Y."/>
            <person name="Zwiers L.-H."/>
            <person name="Turgeon B."/>
            <person name="Goodwin S."/>
            <person name="Spatafora J."/>
            <person name="Crous P."/>
            <person name="Grigoriev I."/>
        </authorList>
    </citation>
    <scope>NUCLEOTIDE SEQUENCE</scope>
    <source>
        <strain evidence="8">CBS 113389</strain>
    </source>
</reference>
<evidence type="ECO:0000256" key="1">
    <source>
        <dbReference type="ARBA" id="ARBA00001913"/>
    </source>
</evidence>
<accession>A0A6A6Q0L2</accession>
<dbReference type="RefSeq" id="XP_033592391.1">
    <property type="nucleotide sequence ID" value="XM_033730800.1"/>
</dbReference>
<evidence type="ECO:0000256" key="6">
    <source>
        <dbReference type="ARBA" id="ARBA00023295"/>
    </source>
</evidence>
<keyword evidence="9" id="KW-1185">Reference proteome</keyword>
<dbReference type="EMBL" id="MU001633">
    <property type="protein sequence ID" value="KAF2485822.1"/>
    <property type="molecule type" value="Genomic_DNA"/>
</dbReference>
<name>A0A6A6Q0L2_9PEZI</name>
<dbReference type="InterPro" id="IPR013776">
    <property type="entry name" value="A-amylase_thermo"/>
</dbReference>
<dbReference type="InterPro" id="IPR013780">
    <property type="entry name" value="Glyco_hydro_b"/>
</dbReference>
<dbReference type="GeneID" id="54471802"/>
<protein>
    <submittedName>
        <fullName evidence="8">Glycoside hydrolase superfamily</fullName>
    </submittedName>
</protein>
<dbReference type="PIRSF" id="PIRSF001021">
    <property type="entry name" value="Alph-amls_thrmst"/>
    <property type="match status" value="1"/>
</dbReference>
<keyword evidence="4 8" id="KW-0378">Hydrolase</keyword>
<dbReference type="PANTHER" id="PTHR43447">
    <property type="entry name" value="ALPHA-AMYLASE"/>
    <property type="match status" value="1"/>
</dbReference>
<feature type="domain" description="Glycosyl hydrolase family 13 catalytic" evidence="7">
    <location>
        <begin position="10"/>
        <end position="434"/>
    </location>
</feature>
<evidence type="ECO:0000256" key="2">
    <source>
        <dbReference type="ARBA" id="ARBA00008061"/>
    </source>
</evidence>
<dbReference type="OrthoDB" id="550577at2759"/>
<dbReference type="GO" id="GO:0005509">
    <property type="term" value="F:calcium ion binding"/>
    <property type="evidence" value="ECO:0007669"/>
    <property type="project" value="InterPro"/>
</dbReference>
<comment type="similarity">
    <text evidence="2">Belongs to the glycosyl hydrolase 13 family.</text>
</comment>
<dbReference type="GO" id="GO:0004553">
    <property type="term" value="F:hydrolase activity, hydrolyzing O-glycosyl compounds"/>
    <property type="evidence" value="ECO:0007669"/>
    <property type="project" value="InterPro"/>
</dbReference>
<dbReference type="InterPro" id="IPR006047">
    <property type="entry name" value="GH13_cat_dom"/>
</dbReference>
<evidence type="ECO:0000313" key="9">
    <source>
        <dbReference type="Proteomes" id="UP000799767"/>
    </source>
</evidence>
<dbReference type="CDD" id="cd11318">
    <property type="entry name" value="AmyAc_bac_fung_AmyA"/>
    <property type="match status" value="1"/>
</dbReference>
<evidence type="ECO:0000256" key="5">
    <source>
        <dbReference type="ARBA" id="ARBA00023277"/>
    </source>
</evidence>
<dbReference type="NCBIfam" id="NF006969">
    <property type="entry name" value="PRK09441.1-2"/>
    <property type="match status" value="1"/>
</dbReference>
<keyword evidence="3" id="KW-0479">Metal-binding</keyword>
<keyword evidence="5" id="KW-0119">Carbohydrate metabolism</keyword>
<dbReference type="SUPFAM" id="SSF51445">
    <property type="entry name" value="(Trans)glycosidases"/>
    <property type="match status" value="1"/>
</dbReference>
<dbReference type="Pfam" id="PF00128">
    <property type="entry name" value="Alpha-amylase"/>
    <property type="match status" value="2"/>
</dbReference>
<dbReference type="SMART" id="SM00642">
    <property type="entry name" value="Aamy"/>
    <property type="match status" value="1"/>
</dbReference>
<keyword evidence="6" id="KW-0326">Glycosidase</keyword>
<gene>
    <name evidence="8" type="ORF">BDY17DRAFT_247204</name>
</gene>
<sequence>MSTRHESRNHVLLQTFEWYTEPPENTSHYASLTQLLPWFCDIGITSLWLPPGCKANNPRGNGYDIYDLWDLGEFEQKGSKSTKWGGRDDLNALIRKAKELGVGVIWDAVLNHKQGGDSTESGIWAVEVDPKDRRYEIRPPKQIEAWLRYDFPGREAEGMKYSGMKWRAHHFNGTDWDQRAQKNAIYKLIDDPSTHPPFEQPRKGWADDVDGEHGNNDYLLFSNIDHSHPEVRQDLFDWGCWMVDDVGVQGFRLDAVQHFSYSFTKQWIHHVRKACQQIGDSESFVVGEIWTGEVSRITKWLDAVQERQAPQVHAYDSPLLYNFSRISEDVRTKSKNADLRTILRGSLLEQRADAAVTIVTNHDTQPGQTCFTPMMAILKPLFYAFILLRNEGYPCVFWGDIFGTNGPHAEGPPCLVLDEQGRKRNVLLDLIYCRKLFAYGAQRDYWFSNSCIGWTRAGDEDDSGCAVLLNIGPKAAVQRMQIGKSGELWQDALRRGHRDVKIDARGWGAFESRSYAVAVYIRKDALEKSKFPVQ</sequence>
<proteinExistence type="inferred from homology"/>
<evidence type="ECO:0000259" key="7">
    <source>
        <dbReference type="SMART" id="SM00642"/>
    </source>
</evidence>